<feature type="chain" id="PRO_5022799047" evidence="1">
    <location>
        <begin position="29"/>
        <end position="81"/>
    </location>
</feature>
<evidence type="ECO:0000313" key="3">
    <source>
        <dbReference type="Proteomes" id="UP000322244"/>
    </source>
</evidence>
<comment type="caution">
    <text evidence="2">The sequence shown here is derived from an EMBL/GenBank/DDBJ whole genome shotgun (WGS) entry which is preliminary data.</text>
</comment>
<accession>A0A5A7SEP0</accession>
<organism evidence="2 3">
    <name type="scientific">Antrihabitans cavernicola</name>
    <dbReference type="NCBI Taxonomy" id="2495913"/>
    <lineage>
        <taxon>Bacteria</taxon>
        <taxon>Bacillati</taxon>
        <taxon>Actinomycetota</taxon>
        <taxon>Actinomycetes</taxon>
        <taxon>Mycobacteriales</taxon>
        <taxon>Nocardiaceae</taxon>
        <taxon>Antrihabitans</taxon>
    </lineage>
</organism>
<dbReference type="Proteomes" id="UP000322244">
    <property type="component" value="Unassembled WGS sequence"/>
</dbReference>
<proteinExistence type="predicted"/>
<reference evidence="2 3" key="1">
    <citation type="submission" date="2019-07" db="EMBL/GenBank/DDBJ databases">
        <title>Rhodococcus cavernicolus sp. nov., isolated from a cave.</title>
        <authorList>
            <person name="Lee S.D."/>
        </authorList>
    </citation>
    <scope>NUCLEOTIDE SEQUENCE [LARGE SCALE GENOMIC DNA]</scope>
    <source>
        <strain evidence="2 3">C1-24</strain>
    </source>
</reference>
<evidence type="ECO:0000256" key="1">
    <source>
        <dbReference type="SAM" id="SignalP"/>
    </source>
</evidence>
<dbReference type="AlphaFoldDB" id="A0A5A7SEP0"/>
<keyword evidence="3" id="KW-1185">Reference proteome</keyword>
<feature type="signal peptide" evidence="1">
    <location>
        <begin position="1"/>
        <end position="28"/>
    </location>
</feature>
<dbReference type="RefSeq" id="WP_149428385.1">
    <property type="nucleotide sequence ID" value="NZ_VLNY01000001.1"/>
</dbReference>
<protein>
    <submittedName>
        <fullName evidence="2">Uncharacterized protein</fullName>
    </submittedName>
</protein>
<name>A0A5A7SEP0_9NOCA</name>
<gene>
    <name evidence="2" type="ORF">FOY51_01255</name>
</gene>
<keyword evidence="1" id="KW-0732">Signal</keyword>
<evidence type="ECO:0000313" key="2">
    <source>
        <dbReference type="EMBL" id="KAA0024610.1"/>
    </source>
</evidence>
<sequence length="81" mass="8305">MIKTVAKLLFPAVAVAAIALGAAPMSQAAESHTDTPGACAAIPSQIADLKAREKTSTDPQEVATLKQQVNDLNAESTELAC</sequence>
<dbReference type="EMBL" id="VLNY01000001">
    <property type="protein sequence ID" value="KAA0024610.1"/>
    <property type="molecule type" value="Genomic_DNA"/>
</dbReference>